<accession>A0ACB9T6T9</accession>
<evidence type="ECO:0000313" key="1">
    <source>
        <dbReference type="EMBL" id="KAI4462498.1"/>
    </source>
</evidence>
<keyword evidence="2" id="KW-1185">Reference proteome</keyword>
<organism evidence="1 2">
    <name type="scientific">Holotrichia oblita</name>
    <name type="common">Chafer beetle</name>
    <dbReference type="NCBI Taxonomy" id="644536"/>
    <lineage>
        <taxon>Eukaryota</taxon>
        <taxon>Metazoa</taxon>
        <taxon>Ecdysozoa</taxon>
        <taxon>Arthropoda</taxon>
        <taxon>Hexapoda</taxon>
        <taxon>Insecta</taxon>
        <taxon>Pterygota</taxon>
        <taxon>Neoptera</taxon>
        <taxon>Endopterygota</taxon>
        <taxon>Coleoptera</taxon>
        <taxon>Polyphaga</taxon>
        <taxon>Scarabaeiformia</taxon>
        <taxon>Scarabaeidae</taxon>
        <taxon>Melolonthinae</taxon>
        <taxon>Holotrichia</taxon>
    </lineage>
</organism>
<name>A0ACB9T6T9_HOLOL</name>
<reference evidence="1" key="1">
    <citation type="submission" date="2022-04" db="EMBL/GenBank/DDBJ databases">
        <title>Chromosome-scale genome assembly of Holotrichia oblita Faldermann.</title>
        <authorList>
            <person name="Rongchong L."/>
        </authorList>
    </citation>
    <scope>NUCLEOTIDE SEQUENCE</scope>
    <source>
        <strain evidence="1">81SQS9</strain>
    </source>
</reference>
<dbReference type="Proteomes" id="UP001056778">
    <property type="component" value="Chromosome 4"/>
</dbReference>
<gene>
    <name evidence="1" type="ORF">MML48_4g00002593</name>
</gene>
<comment type="caution">
    <text evidence="1">The sequence shown here is derived from an EMBL/GenBank/DDBJ whole genome shotgun (WGS) entry which is preliminary data.</text>
</comment>
<protein>
    <submittedName>
        <fullName evidence="1">Myb/sant-like dna-binding domain</fullName>
    </submittedName>
</protein>
<sequence>MDCKPEEMDKTKPETIYLVCEPEQTENTQRKVNINHVYPTNEEEYKMWSSNSTRLLINYYKTLRGEVGSSKMRNLRKLWETIAIKLKEEHNLKYTPAHCENRWRVMARNYRRYMDNSRTKRRRKFFEFSAEMHEIFKKENENNSVMSVPITNVVGVGTSQTTSSPTNVRKMQTVTLQNLRSVPLNYQGARLDLIPNNCDIRRKTDEDKINAYNRRTEVYEKKCKLIEERLKAYIKRTEVLEERNRILLLNGNITETEELV</sequence>
<evidence type="ECO:0000313" key="2">
    <source>
        <dbReference type="Proteomes" id="UP001056778"/>
    </source>
</evidence>
<proteinExistence type="predicted"/>
<dbReference type="EMBL" id="CM043018">
    <property type="protein sequence ID" value="KAI4462498.1"/>
    <property type="molecule type" value="Genomic_DNA"/>
</dbReference>